<dbReference type="GO" id="GO:0032993">
    <property type="term" value="C:protein-DNA complex"/>
    <property type="evidence" value="ECO:0007669"/>
    <property type="project" value="TreeGrafter"/>
</dbReference>
<dbReference type="STRING" id="1195763.ABT56_17885"/>
<dbReference type="FunFam" id="3.40.50.2300:FF:000001">
    <property type="entry name" value="DNA-binding response regulator PhoB"/>
    <property type="match status" value="1"/>
</dbReference>
<dbReference type="SMART" id="SM00862">
    <property type="entry name" value="Trans_reg_C"/>
    <property type="match status" value="1"/>
</dbReference>
<evidence type="ECO:0000256" key="6">
    <source>
        <dbReference type="PROSITE-ProRule" id="PRU00169"/>
    </source>
</evidence>
<dbReference type="Gene3D" id="3.40.50.2300">
    <property type="match status" value="1"/>
</dbReference>
<keyword evidence="2" id="KW-0902">Two-component regulatory system</keyword>
<dbReference type="Pfam" id="PF00486">
    <property type="entry name" value="Trans_reg_C"/>
    <property type="match status" value="1"/>
</dbReference>
<dbReference type="SMART" id="SM00448">
    <property type="entry name" value="REC"/>
    <property type="match status" value="1"/>
</dbReference>
<dbReference type="PATRIC" id="fig|1195763.3.peg.3821"/>
<dbReference type="PROSITE" id="PS51755">
    <property type="entry name" value="OMPR_PHOB"/>
    <property type="match status" value="1"/>
</dbReference>
<evidence type="ECO:0000313" key="10">
    <source>
        <dbReference type="EMBL" id="KLV03689.1"/>
    </source>
</evidence>
<evidence type="ECO:0000259" key="9">
    <source>
        <dbReference type="PROSITE" id="PS51755"/>
    </source>
</evidence>
<dbReference type="Pfam" id="PF00072">
    <property type="entry name" value="Response_reg"/>
    <property type="match status" value="1"/>
</dbReference>
<name>A0A0J1GWB1_9GAMM</name>
<dbReference type="PANTHER" id="PTHR48111:SF4">
    <property type="entry name" value="DNA-BINDING DUAL TRANSCRIPTIONAL REGULATOR OMPR"/>
    <property type="match status" value="1"/>
</dbReference>
<feature type="domain" description="Response regulatory" evidence="8">
    <location>
        <begin position="6"/>
        <end position="119"/>
    </location>
</feature>
<dbReference type="CDD" id="cd00383">
    <property type="entry name" value="trans_reg_C"/>
    <property type="match status" value="1"/>
</dbReference>
<dbReference type="SUPFAM" id="SSF46894">
    <property type="entry name" value="C-terminal effector domain of the bipartite response regulators"/>
    <property type="match status" value="1"/>
</dbReference>
<proteinExistence type="predicted"/>
<evidence type="ECO:0000256" key="7">
    <source>
        <dbReference type="PROSITE-ProRule" id="PRU01091"/>
    </source>
</evidence>
<keyword evidence="11" id="KW-1185">Reference proteome</keyword>
<dbReference type="PANTHER" id="PTHR48111">
    <property type="entry name" value="REGULATOR OF RPOS"/>
    <property type="match status" value="1"/>
</dbReference>
<dbReference type="AlphaFoldDB" id="A0A0J1GWB1"/>
<evidence type="ECO:0000256" key="3">
    <source>
        <dbReference type="ARBA" id="ARBA00023015"/>
    </source>
</evidence>
<keyword evidence="1 6" id="KW-0597">Phosphoprotein</keyword>
<keyword evidence="4 7" id="KW-0238">DNA-binding</keyword>
<dbReference type="InterPro" id="IPR036388">
    <property type="entry name" value="WH-like_DNA-bd_sf"/>
</dbReference>
<evidence type="ECO:0000313" key="11">
    <source>
        <dbReference type="Proteomes" id="UP000036097"/>
    </source>
</evidence>
<feature type="modified residue" description="4-aspartylphosphate" evidence="6">
    <location>
        <position position="55"/>
    </location>
</feature>
<dbReference type="GO" id="GO:0000156">
    <property type="term" value="F:phosphorelay response regulator activity"/>
    <property type="evidence" value="ECO:0007669"/>
    <property type="project" value="TreeGrafter"/>
</dbReference>
<dbReference type="InterPro" id="IPR039420">
    <property type="entry name" value="WalR-like"/>
</dbReference>
<accession>A0A0J1GWB1</accession>
<gene>
    <name evidence="10" type="ORF">ABT56_17885</name>
</gene>
<dbReference type="Proteomes" id="UP000036097">
    <property type="component" value="Unassembled WGS sequence"/>
</dbReference>
<dbReference type="InterPro" id="IPR011006">
    <property type="entry name" value="CheY-like_superfamily"/>
</dbReference>
<evidence type="ECO:0000256" key="5">
    <source>
        <dbReference type="ARBA" id="ARBA00023163"/>
    </source>
</evidence>
<evidence type="ECO:0000256" key="4">
    <source>
        <dbReference type="ARBA" id="ARBA00023125"/>
    </source>
</evidence>
<dbReference type="InterPro" id="IPR001867">
    <property type="entry name" value="OmpR/PhoB-type_DNA-bd"/>
</dbReference>
<dbReference type="Gene3D" id="6.10.250.690">
    <property type="match status" value="1"/>
</dbReference>
<keyword evidence="5" id="KW-0804">Transcription</keyword>
<keyword evidence="3" id="KW-0805">Transcription regulation</keyword>
<dbReference type="GO" id="GO:0006355">
    <property type="term" value="P:regulation of DNA-templated transcription"/>
    <property type="evidence" value="ECO:0007669"/>
    <property type="project" value="InterPro"/>
</dbReference>
<dbReference type="InterPro" id="IPR016032">
    <property type="entry name" value="Sig_transdc_resp-reg_C-effctor"/>
</dbReference>
<feature type="domain" description="OmpR/PhoB-type" evidence="9">
    <location>
        <begin position="134"/>
        <end position="235"/>
    </location>
</feature>
<dbReference type="GO" id="GO:0005829">
    <property type="term" value="C:cytosol"/>
    <property type="evidence" value="ECO:0007669"/>
    <property type="project" value="TreeGrafter"/>
</dbReference>
<organism evidence="10 11">
    <name type="scientific">Photobacterium aquae</name>
    <dbReference type="NCBI Taxonomy" id="1195763"/>
    <lineage>
        <taxon>Bacteria</taxon>
        <taxon>Pseudomonadati</taxon>
        <taxon>Pseudomonadota</taxon>
        <taxon>Gammaproteobacteria</taxon>
        <taxon>Vibrionales</taxon>
        <taxon>Vibrionaceae</taxon>
        <taxon>Photobacterium</taxon>
    </lineage>
</organism>
<dbReference type="Gene3D" id="1.10.10.10">
    <property type="entry name" value="Winged helix-like DNA-binding domain superfamily/Winged helix DNA-binding domain"/>
    <property type="match status" value="1"/>
</dbReference>
<evidence type="ECO:0000256" key="1">
    <source>
        <dbReference type="ARBA" id="ARBA00022553"/>
    </source>
</evidence>
<evidence type="ECO:0000259" key="8">
    <source>
        <dbReference type="PROSITE" id="PS50110"/>
    </source>
</evidence>
<protein>
    <submittedName>
        <fullName evidence="10">Chemotaxis protein CheY</fullName>
    </submittedName>
</protein>
<dbReference type="EMBL" id="LDOT01000027">
    <property type="protein sequence ID" value="KLV03689.1"/>
    <property type="molecule type" value="Genomic_DNA"/>
</dbReference>
<evidence type="ECO:0000256" key="2">
    <source>
        <dbReference type="ARBA" id="ARBA00023012"/>
    </source>
</evidence>
<reference evidence="10 11" key="1">
    <citation type="submission" date="2015-05" db="EMBL/GenBank/DDBJ databases">
        <title>Photobacterium galathea sp. nov.</title>
        <authorList>
            <person name="Machado H."/>
            <person name="Gram L."/>
        </authorList>
    </citation>
    <scope>NUCLEOTIDE SEQUENCE [LARGE SCALE GENOMIC DNA]</scope>
    <source>
        <strain evidence="10 11">CGMCC 1.12159</strain>
    </source>
</reference>
<dbReference type="SUPFAM" id="SSF52172">
    <property type="entry name" value="CheY-like"/>
    <property type="match status" value="1"/>
</dbReference>
<dbReference type="GO" id="GO:0000976">
    <property type="term" value="F:transcription cis-regulatory region binding"/>
    <property type="evidence" value="ECO:0007669"/>
    <property type="project" value="TreeGrafter"/>
</dbReference>
<dbReference type="OrthoDB" id="9802426at2"/>
<comment type="caution">
    <text evidence="10">The sequence shown here is derived from an EMBL/GenBank/DDBJ whole genome shotgun (WGS) entry which is preliminary data.</text>
</comment>
<sequence length="242" mass="27434">MSTSKRVLVVDDDQEIRELLDEYLTKAGFSVTTAAEGEEMKRRLAMGYPDLILLDVMMPGDDGFTLCQYIRKTSDVPIIMLTAVSDEMDQIIGLELGADDYIAKPFSPRQLMARIKALLRRVKPTEAQQVPSAPKFIRFANWRLDTAAMRLKDVDKDKDYELSGGDFALLMLFLTRPNEVLDRDTISFATRGKEATPSARNIDVQLSRLRQRLGDKGTQQRLIKTIRGNGYSFNAEVIYEDE</sequence>
<dbReference type="PROSITE" id="PS50110">
    <property type="entry name" value="RESPONSE_REGULATORY"/>
    <property type="match status" value="1"/>
</dbReference>
<dbReference type="RefSeq" id="WP_047880275.1">
    <property type="nucleotide sequence ID" value="NZ_LDOT01000027.1"/>
</dbReference>
<feature type="DNA-binding region" description="OmpR/PhoB-type" evidence="7">
    <location>
        <begin position="134"/>
        <end position="235"/>
    </location>
</feature>
<dbReference type="InterPro" id="IPR001789">
    <property type="entry name" value="Sig_transdc_resp-reg_receiver"/>
</dbReference>